<dbReference type="RefSeq" id="WP_055661855.1">
    <property type="nucleotide sequence ID" value="NZ_CYPR01000003.1"/>
</dbReference>
<protein>
    <submittedName>
        <fullName evidence="1">Uncharacterized protein</fullName>
    </submittedName>
</protein>
<evidence type="ECO:0000313" key="1">
    <source>
        <dbReference type="EMBL" id="CUH09474.1"/>
    </source>
</evidence>
<gene>
    <name evidence="1" type="ORF">JSE7799_00100</name>
</gene>
<dbReference type="Proteomes" id="UP000049455">
    <property type="component" value="Unassembled WGS sequence"/>
</dbReference>
<evidence type="ECO:0000313" key="2">
    <source>
        <dbReference type="Proteomes" id="UP000049455"/>
    </source>
</evidence>
<dbReference type="STRING" id="313367.JSE7799_00100"/>
<dbReference type="EMBL" id="CYPR01000003">
    <property type="protein sequence ID" value="CUH09474.1"/>
    <property type="molecule type" value="Genomic_DNA"/>
</dbReference>
<sequence>MTCPRLIRIVDLRIDPVAGRLDAVAIRRDARGRLLRQPLSIAADPRWSHDQAVRAAERHIA</sequence>
<name>A0A0M7B5E1_9RHOB</name>
<organism evidence="1 2">
    <name type="scientific">Jannaschia seosinensis</name>
    <dbReference type="NCBI Taxonomy" id="313367"/>
    <lineage>
        <taxon>Bacteria</taxon>
        <taxon>Pseudomonadati</taxon>
        <taxon>Pseudomonadota</taxon>
        <taxon>Alphaproteobacteria</taxon>
        <taxon>Rhodobacterales</taxon>
        <taxon>Roseobacteraceae</taxon>
        <taxon>Jannaschia</taxon>
    </lineage>
</organism>
<proteinExistence type="predicted"/>
<reference evidence="1 2" key="1">
    <citation type="submission" date="2015-09" db="EMBL/GenBank/DDBJ databases">
        <authorList>
            <person name="Jackson K.R."/>
            <person name="Lunt B.L."/>
            <person name="Fisher J.N.B."/>
            <person name="Gardner A.V."/>
            <person name="Bailey M.E."/>
            <person name="Deus L.M."/>
            <person name="Earl A.S."/>
            <person name="Gibby P.D."/>
            <person name="Hartmann K.A."/>
            <person name="Liu J.E."/>
            <person name="Manci A.M."/>
            <person name="Nielsen D.A."/>
            <person name="Solomon M.B."/>
            <person name="Breakwell D.P."/>
            <person name="Burnett S.H."/>
            <person name="Grose J.H."/>
        </authorList>
    </citation>
    <scope>NUCLEOTIDE SEQUENCE [LARGE SCALE GENOMIC DNA]</scope>
    <source>
        <strain evidence="1 2">CECT 7799</strain>
    </source>
</reference>
<accession>A0A0M7B5E1</accession>
<dbReference type="OrthoDB" id="7659371at2"/>
<dbReference type="AlphaFoldDB" id="A0A0M7B5E1"/>
<keyword evidence="2" id="KW-1185">Reference proteome</keyword>